<evidence type="ECO:0000256" key="11">
    <source>
        <dbReference type="SAM" id="MobiDB-lite"/>
    </source>
</evidence>
<comment type="similarity">
    <text evidence="2 10">Belongs to the RRP36 family.</text>
</comment>
<dbReference type="PANTHER" id="PTHR21738">
    <property type="entry name" value="RIBOSOMAL RNA PROCESSING PROTEIN 36 HOMOLOG"/>
    <property type="match status" value="1"/>
</dbReference>
<feature type="compositionally biased region" description="Basic and acidic residues" evidence="11">
    <location>
        <begin position="217"/>
        <end position="231"/>
    </location>
</feature>
<keyword evidence="13" id="KW-1185">Reference proteome</keyword>
<comment type="caution">
    <text evidence="12">The sequence shown here is derived from an EMBL/GenBank/DDBJ whole genome shotgun (WGS) entry which is preliminary data.</text>
</comment>
<feature type="compositionally biased region" description="Basic and acidic residues" evidence="11">
    <location>
        <begin position="307"/>
        <end position="324"/>
    </location>
</feature>
<keyword evidence="6" id="KW-0175">Coiled coil</keyword>
<keyword evidence="4 10" id="KW-0690">Ribosome biogenesis</keyword>
<evidence type="ECO:0000256" key="2">
    <source>
        <dbReference type="ARBA" id="ARBA00009418"/>
    </source>
</evidence>
<evidence type="ECO:0000256" key="10">
    <source>
        <dbReference type="RuleBase" id="RU368027"/>
    </source>
</evidence>
<evidence type="ECO:0000313" key="12">
    <source>
        <dbReference type="EMBL" id="KAK0626495.1"/>
    </source>
</evidence>
<dbReference type="GO" id="GO:0030686">
    <property type="term" value="C:90S preribosome"/>
    <property type="evidence" value="ECO:0007669"/>
    <property type="project" value="TreeGrafter"/>
</dbReference>
<dbReference type="GO" id="GO:0000462">
    <property type="term" value="P:maturation of SSU-rRNA from tricistronic rRNA transcript (SSU-rRNA, 5.8S rRNA, LSU-rRNA)"/>
    <property type="evidence" value="ECO:0007669"/>
    <property type="project" value="TreeGrafter"/>
</dbReference>
<feature type="region of interest" description="Disordered" evidence="11">
    <location>
        <begin position="216"/>
        <end position="271"/>
    </location>
</feature>
<accession>A0AA40C675</accession>
<evidence type="ECO:0000256" key="5">
    <source>
        <dbReference type="ARBA" id="ARBA00022552"/>
    </source>
</evidence>
<reference evidence="12" key="1">
    <citation type="submission" date="2023-06" db="EMBL/GenBank/DDBJ databases">
        <title>Genome-scale phylogeny and comparative genomics of the fungal order Sordariales.</title>
        <authorList>
            <consortium name="Lawrence Berkeley National Laboratory"/>
            <person name="Hensen N."/>
            <person name="Bonometti L."/>
            <person name="Westerberg I."/>
            <person name="Brannstrom I.O."/>
            <person name="Guillou S."/>
            <person name="Cros-Aarteil S."/>
            <person name="Calhoun S."/>
            <person name="Haridas S."/>
            <person name="Kuo A."/>
            <person name="Mondo S."/>
            <person name="Pangilinan J."/>
            <person name="Riley R."/>
            <person name="Labutti K."/>
            <person name="Andreopoulos B."/>
            <person name="Lipzen A."/>
            <person name="Chen C."/>
            <person name="Yanf M."/>
            <person name="Daum C."/>
            <person name="Ng V."/>
            <person name="Clum A."/>
            <person name="Steindorff A."/>
            <person name="Ohm R."/>
            <person name="Martin F."/>
            <person name="Silar P."/>
            <person name="Natvig D."/>
            <person name="Lalanne C."/>
            <person name="Gautier V."/>
            <person name="Ament-Velasquez S.L."/>
            <person name="Kruys A."/>
            <person name="Hutchinson M.I."/>
            <person name="Powell A.J."/>
            <person name="Barry K."/>
            <person name="Miller A.N."/>
            <person name="Grigoriev I.V."/>
            <person name="Debuchy R."/>
            <person name="Gladieux P."/>
            <person name="Thoren M.H."/>
            <person name="Johannesson H."/>
        </authorList>
    </citation>
    <scope>NUCLEOTIDE SEQUENCE</scope>
    <source>
        <strain evidence="12">CBS 606.72</strain>
    </source>
</reference>
<proteinExistence type="inferred from homology"/>
<sequence length="324" mass="36836">MLTTKRKTPDLGLQRRVRPRVEPEPESDIDFSDSEASSEERFNSSGSEGSRDDSASDVSENESEADSEDGNPAVLDASQLSFGALARAAASMPSARKKKDSVVASKAHTGSDDEDDRPSHEHHSDKDNKKSFEKHKRTSKHAPVEMTSKKRVSRRRDFIEVPKVQARDPRFMPLGAGSSVASTHGAANKVEEIKARKAYSFLDDYQQDELNQLRAAAKKEKDPAAKGKLERVVMSMESRLKAQRRKDRERELLEEHRKKEKELVQQGKQPFYLKRSEQKKKLLLDQFANMKKGQVDKTIERRRKKVAGKEKKLLPWARRTAEDR</sequence>
<feature type="compositionally biased region" description="Basic and acidic residues" evidence="11">
    <location>
        <begin position="246"/>
        <end position="263"/>
    </location>
</feature>
<feature type="compositionally biased region" description="Acidic residues" evidence="11">
    <location>
        <begin position="59"/>
        <end position="69"/>
    </location>
</feature>
<dbReference type="InterPro" id="IPR009292">
    <property type="entry name" value="RRP36"/>
</dbReference>
<feature type="compositionally biased region" description="Low complexity" evidence="11">
    <location>
        <begin position="84"/>
        <end position="94"/>
    </location>
</feature>
<evidence type="ECO:0000256" key="7">
    <source>
        <dbReference type="ARBA" id="ARBA00023242"/>
    </source>
</evidence>
<feature type="region of interest" description="Disordered" evidence="11">
    <location>
        <begin position="295"/>
        <end position="324"/>
    </location>
</feature>
<evidence type="ECO:0000256" key="1">
    <source>
        <dbReference type="ARBA" id="ARBA00004604"/>
    </source>
</evidence>
<feature type="compositionally biased region" description="Basic and acidic residues" evidence="11">
    <location>
        <begin position="155"/>
        <end position="164"/>
    </location>
</feature>
<evidence type="ECO:0000256" key="3">
    <source>
        <dbReference type="ARBA" id="ARBA00011167"/>
    </source>
</evidence>
<keyword evidence="5 10" id="KW-0698">rRNA processing</keyword>
<feature type="compositionally biased region" description="Basic and acidic residues" evidence="11">
    <location>
        <begin position="117"/>
        <end position="131"/>
    </location>
</feature>
<feature type="compositionally biased region" description="Acidic residues" evidence="11">
    <location>
        <begin position="24"/>
        <end position="37"/>
    </location>
</feature>
<name>A0AA40C675_9PEZI</name>
<organism evidence="12 13">
    <name type="scientific">Immersiella caudata</name>
    <dbReference type="NCBI Taxonomy" id="314043"/>
    <lineage>
        <taxon>Eukaryota</taxon>
        <taxon>Fungi</taxon>
        <taxon>Dikarya</taxon>
        <taxon>Ascomycota</taxon>
        <taxon>Pezizomycotina</taxon>
        <taxon>Sordariomycetes</taxon>
        <taxon>Sordariomycetidae</taxon>
        <taxon>Sordariales</taxon>
        <taxon>Lasiosphaeriaceae</taxon>
        <taxon>Immersiella</taxon>
    </lineage>
</organism>
<dbReference type="PANTHER" id="PTHR21738:SF0">
    <property type="entry name" value="RIBOSOMAL RNA PROCESSING PROTEIN 36 HOMOLOG"/>
    <property type="match status" value="1"/>
</dbReference>
<protein>
    <recommendedName>
        <fullName evidence="10">rRNA biogenesis protein RRP36</fullName>
    </recommendedName>
</protein>
<keyword evidence="7 10" id="KW-0539">Nucleus</keyword>
<dbReference type="Proteomes" id="UP001175000">
    <property type="component" value="Unassembled WGS sequence"/>
</dbReference>
<keyword evidence="8 10" id="KW-0687">Ribonucleoprotein</keyword>
<evidence type="ECO:0000313" key="13">
    <source>
        <dbReference type="Proteomes" id="UP001175000"/>
    </source>
</evidence>
<evidence type="ECO:0000256" key="9">
    <source>
        <dbReference type="ARBA" id="ARBA00025053"/>
    </source>
</evidence>
<evidence type="ECO:0000256" key="6">
    <source>
        <dbReference type="ARBA" id="ARBA00023054"/>
    </source>
</evidence>
<evidence type="ECO:0000256" key="8">
    <source>
        <dbReference type="ARBA" id="ARBA00023274"/>
    </source>
</evidence>
<evidence type="ECO:0000256" key="4">
    <source>
        <dbReference type="ARBA" id="ARBA00022517"/>
    </source>
</evidence>
<dbReference type="AlphaFoldDB" id="A0AA40C675"/>
<comment type="function">
    <text evidence="9 10">Component of the 90S pre-ribosome involved in the maturation of rRNAs. Required for early cleavages of the pre-RNAs in the 40S ribosomal subunit maturation pathway.</text>
</comment>
<dbReference type="Pfam" id="PF06102">
    <property type="entry name" value="RRP36"/>
    <property type="match status" value="1"/>
</dbReference>
<comment type="subcellular location">
    <subcellularLocation>
        <location evidence="1 10">Nucleus</location>
        <location evidence="1 10">Nucleolus</location>
    </subcellularLocation>
</comment>
<feature type="region of interest" description="Disordered" evidence="11">
    <location>
        <begin position="1"/>
        <end position="164"/>
    </location>
</feature>
<dbReference type="EMBL" id="JAULSU010000002">
    <property type="protein sequence ID" value="KAK0626495.1"/>
    <property type="molecule type" value="Genomic_DNA"/>
</dbReference>
<dbReference type="GO" id="GO:0005730">
    <property type="term" value="C:nucleolus"/>
    <property type="evidence" value="ECO:0007669"/>
    <property type="project" value="UniProtKB-SubCell"/>
</dbReference>
<gene>
    <name evidence="12" type="ORF">B0T14DRAFT_422639</name>
</gene>
<comment type="subunit">
    <text evidence="3 10">Associates with 90S and pre-40S pre-ribosomal particles.</text>
</comment>